<dbReference type="AlphaFoldDB" id="A0AAV5GR73"/>
<sequence length="329" mass="35394">MAAPEASGVRQRSPSPDDALEFFADSLEALYDHHVPAHGDPLQLYTYTPPASTGVDPITVRLPPQAVNSLFAHHVWNAALRMADALTERRLVVEGGVVLELGAGAGIPGLVAARMGAERVVLSDYDDPGIISNLRTNIPLAFPNSPAIRSRVSAQGHTWGDSASLSTLLHPSPTSSAQPFAQILLADTLWYSEGHDLLLSSLSLLLARNREARVHICAGFHSGRRTVRSFLRKAAQSGFVPRGPWVEVGVDGGRRQWGWDAPASVGQHAAAEDEVEEWDEREDASERNKWVVEGALGWSDEVLGQPAAEVDAQAWPEAETSLGAATDMQ</sequence>
<accession>A0AAV5GR73</accession>
<dbReference type="GO" id="GO:0008757">
    <property type="term" value="F:S-adenosylmethionine-dependent methyltransferase activity"/>
    <property type="evidence" value="ECO:0007669"/>
    <property type="project" value="UniProtKB-ARBA"/>
</dbReference>
<protein>
    <recommendedName>
        <fullName evidence="3">Nicotinamide N-methyltransferase</fullName>
    </recommendedName>
</protein>
<dbReference type="GO" id="GO:0005737">
    <property type="term" value="C:cytoplasm"/>
    <property type="evidence" value="ECO:0007669"/>
    <property type="project" value="TreeGrafter"/>
</dbReference>
<gene>
    <name evidence="1" type="ORF">Rhopal_004196-T1</name>
</gene>
<dbReference type="InterPro" id="IPR029063">
    <property type="entry name" value="SAM-dependent_MTases_sf"/>
</dbReference>
<evidence type="ECO:0008006" key="3">
    <source>
        <dbReference type="Google" id="ProtNLM"/>
    </source>
</evidence>
<name>A0AAV5GR73_9BASI</name>
<comment type="caution">
    <text evidence="1">The sequence shown here is derived from an EMBL/GenBank/DDBJ whole genome shotgun (WGS) entry which is preliminary data.</text>
</comment>
<dbReference type="PANTHER" id="PTHR14614">
    <property type="entry name" value="HEPATOCELLULAR CARCINOMA-ASSOCIATED ANTIGEN"/>
    <property type="match status" value="1"/>
</dbReference>
<keyword evidence="2" id="KW-1185">Reference proteome</keyword>
<dbReference type="SUPFAM" id="SSF53335">
    <property type="entry name" value="S-adenosyl-L-methionine-dependent methyltransferases"/>
    <property type="match status" value="1"/>
</dbReference>
<proteinExistence type="predicted"/>
<dbReference type="Pfam" id="PF10294">
    <property type="entry name" value="Methyltransf_16"/>
    <property type="match status" value="1"/>
</dbReference>
<organism evidence="1 2">
    <name type="scientific">Rhodotorula paludigena</name>
    <dbReference type="NCBI Taxonomy" id="86838"/>
    <lineage>
        <taxon>Eukaryota</taxon>
        <taxon>Fungi</taxon>
        <taxon>Dikarya</taxon>
        <taxon>Basidiomycota</taxon>
        <taxon>Pucciniomycotina</taxon>
        <taxon>Microbotryomycetes</taxon>
        <taxon>Sporidiobolales</taxon>
        <taxon>Sporidiobolaceae</taxon>
        <taxon>Rhodotorula</taxon>
    </lineage>
</organism>
<dbReference type="Proteomes" id="UP001342314">
    <property type="component" value="Unassembled WGS sequence"/>
</dbReference>
<evidence type="ECO:0000313" key="2">
    <source>
        <dbReference type="Proteomes" id="UP001342314"/>
    </source>
</evidence>
<dbReference type="EMBL" id="BQKY01000008">
    <property type="protein sequence ID" value="GJN91178.1"/>
    <property type="molecule type" value="Genomic_DNA"/>
</dbReference>
<dbReference type="CDD" id="cd02440">
    <property type="entry name" value="AdoMet_MTases"/>
    <property type="match status" value="1"/>
</dbReference>
<reference evidence="1 2" key="1">
    <citation type="submission" date="2021-12" db="EMBL/GenBank/DDBJ databases">
        <title>High titer production of polyol ester of fatty acids by Rhodotorula paludigena BS15 towards product separation-free biomass refinery.</title>
        <authorList>
            <person name="Mano J."/>
            <person name="Ono H."/>
            <person name="Tanaka T."/>
            <person name="Naito K."/>
            <person name="Sushida H."/>
            <person name="Ike M."/>
            <person name="Tokuyasu K."/>
            <person name="Kitaoka M."/>
        </authorList>
    </citation>
    <scope>NUCLEOTIDE SEQUENCE [LARGE SCALE GENOMIC DNA]</scope>
    <source>
        <strain evidence="1 2">BS15</strain>
    </source>
</reference>
<dbReference type="Gene3D" id="3.40.50.150">
    <property type="entry name" value="Vaccinia Virus protein VP39"/>
    <property type="match status" value="1"/>
</dbReference>
<dbReference type="PANTHER" id="PTHR14614:SF104">
    <property type="entry name" value="N-METHYLTRANSFERASE, PUTATIVE (AFU_ORTHOLOGUE AFUA_1G17750)-RELATED"/>
    <property type="match status" value="1"/>
</dbReference>
<dbReference type="InterPro" id="IPR019410">
    <property type="entry name" value="Methyltransf_16"/>
</dbReference>
<evidence type="ECO:0000313" key="1">
    <source>
        <dbReference type="EMBL" id="GJN91178.1"/>
    </source>
</evidence>